<dbReference type="OrthoDB" id="2290647at2759"/>
<protein>
    <submittedName>
        <fullName evidence="2">Uncharacterized protein</fullName>
    </submittedName>
</protein>
<dbReference type="Proteomes" id="UP000027586">
    <property type="component" value="Unassembled WGS sequence"/>
</dbReference>
<feature type="compositionally biased region" description="Polar residues" evidence="1">
    <location>
        <begin position="132"/>
        <end position="154"/>
    </location>
</feature>
<gene>
    <name evidence="2" type="ORF">LCOR_04677.1</name>
</gene>
<comment type="caution">
    <text evidence="2">The sequence shown here is derived from an EMBL/GenBank/DDBJ whole genome shotgun (WGS) entry which is preliminary data.</text>
</comment>
<evidence type="ECO:0000313" key="3">
    <source>
        <dbReference type="Proteomes" id="UP000027586"/>
    </source>
</evidence>
<feature type="region of interest" description="Disordered" evidence="1">
    <location>
        <begin position="121"/>
        <end position="337"/>
    </location>
</feature>
<feature type="region of interest" description="Disordered" evidence="1">
    <location>
        <begin position="1"/>
        <end position="35"/>
    </location>
</feature>
<dbReference type="VEuPathDB" id="FungiDB:LCOR_04677.1"/>
<feature type="compositionally biased region" description="Polar residues" evidence="1">
    <location>
        <begin position="299"/>
        <end position="309"/>
    </location>
</feature>
<accession>A0A068RTG6</accession>
<evidence type="ECO:0000256" key="1">
    <source>
        <dbReference type="SAM" id="MobiDB-lite"/>
    </source>
</evidence>
<reference evidence="2" key="1">
    <citation type="submission" date="2013-08" db="EMBL/GenBank/DDBJ databases">
        <title>Gene expansion shapes genome architecture in the human pathogen Lichtheimia corymbifera: an evolutionary genomics analysis in the ancient terrestrial Mucorales (Mucoromycotina).</title>
        <authorList>
            <person name="Schwartze V.U."/>
            <person name="Winter S."/>
            <person name="Shelest E."/>
            <person name="Marcet-Houben M."/>
            <person name="Horn F."/>
            <person name="Wehner S."/>
            <person name="Hoffmann K."/>
            <person name="Riege K."/>
            <person name="Sammeth M."/>
            <person name="Nowrousian M."/>
            <person name="Valiante V."/>
            <person name="Linde J."/>
            <person name="Jacobsen I.D."/>
            <person name="Marz M."/>
            <person name="Brakhage A.A."/>
            <person name="Gabaldon T."/>
            <person name="Bocker S."/>
            <person name="Voigt K."/>
        </authorList>
    </citation>
    <scope>NUCLEOTIDE SEQUENCE [LARGE SCALE GENOMIC DNA]</scope>
    <source>
        <strain evidence="2">FSU 9682</strain>
    </source>
</reference>
<feature type="compositionally biased region" description="Polar residues" evidence="1">
    <location>
        <begin position="1"/>
        <end position="15"/>
    </location>
</feature>
<evidence type="ECO:0000313" key="2">
    <source>
        <dbReference type="EMBL" id="CDH53314.1"/>
    </source>
</evidence>
<sequence length="337" mass="36002">MHASSTASHIPNKNPDTMFGLGDDKETDRTPSNVDGWLMGVHGYREPSAPYDNNMRISVPASQKAARPLSISSISSEDSVNLDELIKANYTSDMDDETDLPDLAALDLDDSDEEFWKLDEATIHAHSKPQQRTRSGSISSENSMASQSTITFSNLPVPPSNASTSSIGSAASRSTSPNPSTTPNMRRSLSSHPTRSTSSNAQSPPIVERTPSRLGLKRASHIPAPSSTSSSRLSFITPQRTLSTSSTSNRRQPTTSSSRLSSLSNNKRASHIPMTATSRARSPIPAPRLSTLGGPHNSIFGSRSTTPQSGLRPPSRAATSTSSSTRSSSRLGISRRT</sequence>
<feature type="compositionally biased region" description="Low complexity" evidence="1">
    <location>
        <begin position="315"/>
        <end position="330"/>
    </location>
</feature>
<keyword evidence="3" id="KW-1185">Reference proteome</keyword>
<name>A0A068RTG6_9FUNG</name>
<proteinExistence type="predicted"/>
<feature type="compositionally biased region" description="Low complexity" evidence="1">
    <location>
        <begin position="160"/>
        <end position="199"/>
    </location>
</feature>
<feature type="compositionally biased region" description="Low complexity" evidence="1">
    <location>
        <begin position="226"/>
        <end position="267"/>
    </location>
</feature>
<organism evidence="2 3">
    <name type="scientific">Lichtheimia corymbifera JMRC:FSU:9682</name>
    <dbReference type="NCBI Taxonomy" id="1263082"/>
    <lineage>
        <taxon>Eukaryota</taxon>
        <taxon>Fungi</taxon>
        <taxon>Fungi incertae sedis</taxon>
        <taxon>Mucoromycota</taxon>
        <taxon>Mucoromycotina</taxon>
        <taxon>Mucoromycetes</taxon>
        <taxon>Mucorales</taxon>
        <taxon>Lichtheimiaceae</taxon>
        <taxon>Lichtheimia</taxon>
    </lineage>
</organism>
<dbReference type="AlphaFoldDB" id="A0A068RTG6"/>
<dbReference type="EMBL" id="CBTN010000017">
    <property type="protein sequence ID" value="CDH53314.1"/>
    <property type="molecule type" value="Genomic_DNA"/>
</dbReference>